<proteinExistence type="inferred from homology"/>
<gene>
    <name evidence="13" type="ORF">JYK14_00135</name>
</gene>
<evidence type="ECO:0000256" key="9">
    <source>
        <dbReference type="ARBA" id="ARBA00023237"/>
    </source>
</evidence>
<dbReference type="Proteomes" id="UP001523392">
    <property type="component" value="Unassembled WGS sequence"/>
</dbReference>
<evidence type="ECO:0000256" key="8">
    <source>
        <dbReference type="ARBA" id="ARBA00023170"/>
    </source>
</evidence>
<keyword evidence="4 10" id="KW-0812">Transmembrane</keyword>
<evidence type="ECO:0000256" key="11">
    <source>
        <dbReference type="SAM" id="SignalP"/>
    </source>
</evidence>
<evidence type="ECO:0000256" key="6">
    <source>
        <dbReference type="ARBA" id="ARBA00023077"/>
    </source>
</evidence>
<dbReference type="InterPro" id="IPR000531">
    <property type="entry name" value="Beta-barrel_TonB"/>
</dbReference>
<comment type="similarity">
    <text evidence="10">Belongs to the TonB-dependent receptor family.</text>
</comment>
<dbReference type="PROSITE" id="PS52016">
    <property type="entry name" value="TONB_DEPENDENT_REC_3"/>
    <property type="match status" value="1"/>
</dbReference>
<reference evidence="13 14" key="1">
    <citation type="submission" date="2021-12" db="EMBL/GenBank/DDBJ databases">
        <title>Siccirubricoccus leaddurans sp. nov., a high concentration Zn2+ tolerance bacterium.</title>
        <authorList>
            <person name="Cao Y."/>
        </authorList>
    </citation>
    <scope>NUCLEOTIDE SEQUENCE [LARGE SCALE GENOMIC DNA]</scope>
    <source>
        <strain evidence="13 14">KC 17139</strain>
    </source>
</reference>
<dbReference type="PANTHER" id="PTHR30069">
    <property type="entry name" value="TONB-DEPENDENT OUTER MEMBRANE RECEPTOR"/>
    <property type="match status" value="1"/>
</dbReference>
<dbReference type="RefSeq" id="WP_252951180.1">
    <property type="nucleotide sequence ID" value="NZ_JAFIRR010000001.1"/>
</dbReference>
<evidence type="ECO:0000256" key="1">
    <source>
        <dbReference type="ARBA" id="ARBA00004571"/>
    </source>
</evidence>
<feature type="signal peptide" evidence="11">
    <location>
        <begin position="1"/>
        <end position="21"/>
    </location>
</feature>
<sequence>MNTHSRIAALLCLALPTAAAAQEPPAAAPAELELPPIVVQSRAFEAARNAIAPALGASRYEIDRTAIATLPQGENARLTDVLLQAPGVVQEAFGDLHVRGDHRNLQYRLNGVLLPEAISGFSQLFDARALRSVSLITGALPAQFGYRTAGIVDMVLRSGIEDTGGAVSLYGGSFGTIQPGFNYGGLAGNVEYFASLSGLASDRGFENPTRGPDGTHNQTLQGRGLVHVAVPVGDSTRLSFIAGTVQARYQVPNTPGLVPGFTAFGQPAFDSADLRAKQVQRSSFAILAAQHATGEVDLQLSTFLRSSSVRYRPDGLGDILFDGFASAVRRESLAYGLQGDAAWRVDENHTLRGGLFLSADTTRNATDSTVLPLDGMGGTIDAPFGIRERSRAEQQLYGLYAQDEWRLAETLTLNYGARFDVVAGTLEASQLSPRANLVWRPDEATTIALGYANYFTPPPAELLGRVDLPRYLGTTLQPSTLRADPVKAERSHYLNLGIRRQFGETLTLGVEAYARTVRDMQDLGQFGRAYIFSPYNYAKGRAYGVEFTADWREGPWRLYGNLSISRSEGKGLVSNQYFWTEAELAQVQRKWVRTDHDQLITGSAGASYEAWEGGAISASLVYGSGMRRGFANSRVMTPYATVNLGFSQRLSLPDGGDWTFRLDVLNLFDRTYLLRDGTGIGVGAPQYGMRRGIFAGISRAI</sequence>
<organism evidence="13 14">
    <name type="scientific">Siccirubricoccus soli</name>
    <dbReference type="NCBI Taxonomy" id="2899147"/>
    <lineage>
        <taxon>Bacteria</taxon>
        <taxon>Pseudomonadati</taxon>
        <taxon>Pseudomonadota</taxon>
        <taxon>Alphaproteobacteria</taxon>
        <taxon>Acetobacterales</taxon>
        <taxon>Roseomonadaceae</taxon>
        <taxon>Siccirubricoccus</taxon>
    </lineage>
</organism>
<evidence type="ECO:0000256" key="2">
    <source>
        <dbReference type="ARBA" id="ARBA00022448"/>
    </source>
</evidence>
<evidence type="ECO:0000313" key="14">
    <source>
        <dbReference type="Proteomes" id="UP001523392"/>
    </source>
</evidence>
<keyword evidence="7 10" id="KW-0472">Membrane</keyword>
<comment type="caution">
    <text evidence="13">The sequence shown here is derived from an EMBL/GenBank/DDBJ whole genome shotgun (WGS) entry which is preliminary data.</text>
</comment>
<feature type="domain" description="TonB-dependent receptor-like beta-barrel" evidence="12">
    <location>
        <begin position="248"/>
        <end position="667"/>
    </location>
</feature>
<keyword evidence="5 11" id="KW-0732">Signal</keyword>
<keyword evidence="2 10" id="KW-0813">Transport</keyword>
<keyword evidence="8 13" id="KW-0675">Receptor</keyword>
<keyword evidence="6" id="KW-0798">TonB box</keyword>
<dbReference type="Gene3D" id="2.40.170.20">
    <property type="entry name" value="TonB-dependent receptor, beta-barrel domain"/>
    <property type="match status" value="1"/>
</dbReference>
<dbReference type="EMBL" id="JAFIRR010000001">
    <property type="protein sequence ID" value="MCO6414589.1"/>
    <property type="molecule type" value="Genomic_DNA"/>
</dbReference>
<protein>
    <submittedName>
        <fullName evidence="13">TonB-dependent receptor</fullName>
    </submittedName>
</protein>
<dbReference type="PANTHER" id="PTHR30069:SF29">
    <property type="entry name" value="HEMOGLOBIN AND HEMOGLOBIN-HAPTOGLOBIN-BINDING PROTEIN 1-RELATED"/>
    <property type="match status" value="1"/>
</dbReference>
<evidence type="ECO:0000259" key="12">
    <source>
        <dbReference type="Pfam" id="PF00593"/>
    </source>
</evidence>
<evidence type="ECO:0000256" key="7">
    <source>
        <dbReference type="ARBA" id="ARBA00023136"/>
    </source>
</evidence>
<evidence type="ECO:0000256" key="5">
    <source>
        <dbReference type="ARBA" id="ARBA00022729"/>
    </source>
</evidence>
<accession>A0ABT1CY48</accession>
<evidence type="ECO:0000256" key="4">
    <source>
        <dbReference type="ARBA" id="ARBA00022692"/>
    </source>
</evidence>
<evidence type="ECO:0000313" key="13">
    <source>
        <dbReference type="EMBL" id="MCO6414589.1"/>
    </source>
</evidence>
<evidence type="ECO:0000256" key="10">
    <source>
        <dbReference type="PROSITE-ProRule" id="PRU01360"/>
    </source>
</evidence>
<comment type="subcellular location">
    <subcellularLocation>
        <location evidence="1 10">Cell outer membrane</location>
        <topology evidence="1 10">Multi-pass membrane protein</topology>
    </subcellularLocation>
</comment>
<dbReference type="InterPro" id="IPR039426">
    <property type="entry name" value="TonB-dep_rcpt-like"/>
</dbReference>
<keyword evidence="9 10" id="KW-0998">Cell outer membrane</keyword>
<dbReference type="InterPro" id="IPR036942">
    <property type="entry name" value="Beta-barrel_TonB_sf"/>
</dbReference>
<evidence type="ECO:0000256" key="3">
    <source>
        <dbReference type="ARBA" id="ARBA00022452"/>
    </source>
</evidence>
<keyword evidence="3 10" id="KW-1134">Transmembrane beta strand</keyword>
<name>A0ABT1CY48_9PROT</name>
<dbReference type="SUPFAM" id="SSF56935">
    <property type="entry name" value="Porins"/>
    <property type="match status" value="1"/>
</dbReference>
<keyword evidence="14" id="KW-1185">Reference proteome</keyword>
<dbReference type="Pfam" id="PF00593">
    <property type="entry name" value="TonB_dep_Rec_b-barrel"/>
    <property type="match status" value="1"/>
</dbReference>
<feature type="chain" id="PRO_5045563358" evidence="11">
    <location>
        <begin position="22"/>
        <end position="701"/>
    </location>
</feature>